<keyword evidence="2" id="KW-1185">Reference proteome</keyword>
<name>A0A8R1IQE3_CAEJA</name>
<dbReference type="EnsemblMetazoa" id="CJA36813.1">
    <property type="protein sequence ID" value="CJA36813.1"/>
    <property type="gene ID" value="WBGene00212660"/>
</dbReference>
<organism evidence="1 2">
    <name type="scientific">Caenorhabditis japonica</name>
    <dbReference type="NCBI Taxonomy" id="281687"/>
    <lineage>
        <taxon>Eukaryota</taxon>
        <taxon>Metazoa</taxon>
        <taxon>Ecdysozoa</taxon>
        <taxon>Nematoda</taxon>
        <taxon>Chromadorea</taxon>
        <taxon>Rhabditida</taxon>
        <taxon>Rhabditina</taxon>
        <taxon>Rhabditomorpha</taxon>
        <taxon>Rhabditoidea</taxon>
        <taxon>Rhabditidae</taxon>
        <taxon>Peloderinae</taxon>
        <taxon>Caenorhabditis</taxon>
    </lineage>
</organism>
<reference evidence="2" key="1">
    <citation type="submission" date="2010-08" db="EMBL/GenBank/DDBJ databases">
        <authorList>
            <consortium name="Caenorhabditis japonica Sequencing Consortium"/>
            <person name="Wilson R.K."/>
        </authorList>
    </citation>
    <scope>NUCLEOTIDE SEQUENCE [LARGE SCALE GENOMIC DNA]</scope>
    <source>
        <strain evidence="2">DF5081</strain>
    </source>
</reference>
<dbReference type="Proteomes" id="UP000005237">
    <property type="component" value="Unassembled WGS sequence"/>
</dbReference>
<evidence type="ECO:0000313" key="2">
    <source>
        <dbReference type="Proteomes" id="UP000005237"/>
    </source>
</evidence>
<accession>A0A8R1IQE3</accession>
<dbReference type="AlphaFoldDB" id="A0A8R1IQE3"/>
<reference evidence="1" key="2">
    <citation type="submission" date="2022-06" db="UniProtKB">
        <authorList>
            <consortium name="EnsemblMetazoa"/>
        </authorList>
    </citation>
    <scope>IDENTIFICATION</scope>
    <source>
        <strain evidence="1">DF5081</strain>
    </source>
</reference>
<sequence>MWVNGALPKAERFGVNFDRLIDQVAVLRGLLVVPWDAEFCEAVPDLAKTDQGGETRYIVFRKLSEDERGEECSFGTVYFHIDNSWYFEVVKVEYEDQVNRTQRERARIAP</sequence>
<proteinExistence type="predicted"/>
<evidence type="ECO:0000313" key="1">
    <source>
        <dbReference type="EnsemblMetazoa" id="CJA36813.1"/>
    </source>
</evidence>
<protein>
    <submittedName>
        <fullName evidence="1">Uncharacterized protein</fullName>
    </submittedName>
</protein>